<evidence type="ECO:0000313" key="1">
    <source>
        <dbReference type="EMBL" id="MBW0586756.1"/>
    </source>
</evidence>
<proteinExistence type="predicted"/>
<name>A0A9Q3KUC3_9BASI</name>
<reference evidence="1" key="1">
    <citation type="submission" date="2021-03" db="EMBL/GenBank/DDBJ databases">
        <title>Draft genome sequence of rust myrtle Austropuccinia psidii MF-1, a brazilian biotype.</title>
        <authorList>
            <person name="Quecine M.C."/>
            <person name="Pachon D.M.R."/>
            <person name="Bonatelli M.L."/>
            <person name="Correr F.H."/>
            <person name="Franceschini L.M."/>
            <person name="Leite T.F."/>
            <person name="Margarido G.R.A."/>
            <person name="Almeida C.A."/>
            <person name="Ferrarezi J.A."/>
            <person name="Labate C.A."/>
        </authorList>
    </citation>
    <scope>NUCLEOTIDE SEQUENCE</scope>
    <source>
        <strain evidence="1">MF-1</strain>
    </source>
</reference>
<sequence>MTIVHKAGSIHKNADGLSMWALVNTPDNPDYVPLEAEPHNPIEGIKKTYIGTEFFEAGESYKEDNNLHILNLLLNKECKNTASVNALA</sequence>
<dbReference type="EMBL" id="AVOT02124836">
    <property type="protein sequence ID" value="MBW0586756.1"/>
    <property type="molecule type" value="Genomic_DNA"/>
</dbReference>
<protein>
    <submittedName>
        <fullName evidence="1">Uncharacterized protein</fullName>
    </submittedName>
</protein>
<keyword evidence="2" id="KW-1185">Reference proteome</keyword>
<organism evidence="1 2">
    <name type="scientific">Austropuccinia psidii MF-1</name>
    <dbReference type="NCBI Taxonomy" id="1389203"/>
    <lineage>
        <taxon>Eukaryota</taxon>
        <taxon>Fungi</taxon>
        <taxon>Dikarya</taxon>
        <taxon>Basidiomycota</taxon>
        <taxon>Pucciniomycotina</taxon>
        <taxon>Pucciniomycetes</taxon>
        <taxon>Pucciniales</taxon>
        <taxon>Sphaerophragmiaceae</taxon>
        <taxon>Austropuccinia</taxon>
    </lineage>
</organism>
<dbReference type="AlphaFoldDB" id="A0A9Q3KUC3"/>
<dbReference type="Proteomes" id="UP000765509">
    <property type="component" value="Unassembled WGS sequence"/>
</dbReference>
<gene>
    <name evidence="1" type="ORF">O181_126471</name>
</gene>
<comment type="caution">
    <text evidence="1">The sequence shown here is derived from an EMBL/GenBank/DDBJ whole genome shotgun (WGS) entry which is preliminary data.</text>
</comment>
<evidence type="ECO:0000313" key="2">
    <source>
        <dbReference type="Proteomes" id="UP000765509"/>
    </source>
</evidence>
<accession>A0A9Q3KUC3</accession>